<keyword evidence="1" id="KW-0175">Coiled coil</keyword>
<reference evidence="3" key="1">
    <citation type="journal article" date="2021" name="PeerJ">
        <title>Extensive microbial diversity within the chicken gut microbiome revealed by metagenomics and culture.</title>
        <authorList>
            <person name="Gilroy R."/>
            <person name="Ravi A."/>
            <person name="Getino M."/>
            <person name="Pursley I."/>
            <person name="Horton D.L."/>
            <person name="Alikhan N.F."/>
            <person name="Baker D."/>
            <person name="Gharbi K."/>
            <person name="Hall N."/>
            <person name="Watson M."/>
            <person name="Adriaenssens E.M."/>
            <person name="Foster-Nyarko E."/>
            <person name="Jarju S."/>
            <person name="Secka A."/>
            <person name="Antonio M."/>
            <person name="Oren A."/>
            <person name="Chaudhuri R.R."/>
            <person name="La Ragione R."/>
            <person name="Hildebrand F."/>
            <person name="Pallen M.J."/>
        </authorList>
    </citation>
    <scope>NUCLEOTIDE SEQUENCE</scope>
    <source>
        <strain evidence="3">2239</strain>
    </source>
</reference>
<sequence length="99" mass="11340">MEKRQKRAPLLPRFFLRAGLVLIGGYLVAGLVFNQVDIAAKQKELQDLETQLEQQRQQNDELERVLESGSDTEIIERVARDKLGYAKPNERVFIDVTGQ</sequence>
<dbReference type="Pfam" id="PF04977">
    <property type="entry name" value="DivIC"/>
    <property type="match status" value="1"/>
</dbReference>
<keyword evidence="2" id="KW-0812">Transmembrane</keyword>
<evidence type="ECO:0000256" key="1">
    <source>
        <dbReference type="SAM" id="Coils"/>
    </source>
</evidence>
<evidence type="ECO:0000313" key="3">
    <source>
        <dbReference type="EMBL" id="HIX05867.1"/>
    </source>
</evidence>
<gene>
    <name evidence="3" type="ORF">H9865_07170</name>
</gene>
<reference evidence="3" key="2">
    <citation type="submission" date="2021-04" db="EMBL/GenBank/DDBJ databases">
        <authorList>
            <person name="Gilroy R."/>
        </authorList>
    </citation>
    <scope>NUCLEOTIDE SEQUENCE</scope>
    <source>
        <strain evidence="3">2239</strain>
    </source>
</reference>
<evidence type="ECO:0000313" key="4">
    <source>
        <dbReference type="Proteomes" id="UP000824193"/>
    </source>
</evidence>
<dbReference type="AlphaFoldDB" id="A0A9D1V4A1"/>
<dbReference type="Proteomes" id="UP000824193">
    <property type="component" value="Unassembled WGS sequence"/>
</dbReference>
<dbReference type="InterPro" id="IPR007060">
    <property type="entry name" value="FtsL/DivIC"/>
</dbReference>
<proteinExistence type="predicted"/>
<protein>
    <submittedName>
        <fullName evidence="3">Septum formation initiator family protein</fullName>
    </submittedName>
</protein>
<evidence type="ECO:0000256" key="2">
    <source>
        <dbReference type="SAM" id="Phobius"/>
    </source>
</evidence>
<comment type="caution">
    <text evidence="3">The sequence shown here is derived from an EMBL/GenBank/DDBJ whole genome shotgun (WGS) entry which is preliminary data.</text>
</comment>
<keyword evidence="2" id="KW-1133">Transmembrane helix</keyword>
<dbReference type="EMBL" id="DXFW01000020">
    <property type="protein sequence ID" value="HIX05867.1"/>
    <property type="molecule type" value="Genomic_DNA"/>
</dbReference>
<keyword evidence="2" id="KW-0472">Membrane</keyword>
<organism evidence="3 4">
    <name type="scientific">Candidatus Allofournierella pullicola</name>
    <dbReference type="NCBI Taxonomy" id="2838596"/>
    <lineage>
        <taxon>Bacteria</taxon>
        <taxon>Bacillati</taxon>
        <taxon>Bacillota</taxon>
        <taxon>Clostridia</taxon>
        <taxon>Eubacteriales</taxon>
        <taxon>Oscillospiraceae</taxon>
        <taxon>Allofournierella</taxon>
    </lineage>
</organism>
<accession>A0A9D1V4A1</accession>
<feature type="transmembrane region" description="Helical" evidence="2">
    <location>
        <begin position="14"/>
        <end position="33"/>
    </location>
</feature>
<name>A0A9D1V4A1_9FIRM</name>
<feature type="coiled-coil region" evidence="1">
    <location>
        <begin position="38"/>
        <end position="72"/>
    </location>
</feature>